<proteinExistence type="predicted"/>
<dbReference type="OrthoDB" id="86584at2"/>
<dbReference type="KEGG" id="talb:FTW19_09535"/>
<dbReference type="AlphaFoldDB" id="A0A5B9ED04"/>
<dbReference type="RefSeq" id="WP_147647407.1">
    <property type="nucleotide sequence ID" value="NZ_CP042806.1"/>
</dbReference>
<reference evidence="1 2" key="1">
    <citation type="submission" date="2019-08" db="EMBL/GenBank/DDBJ databases">
        <title>Complete genome sequence of Terriglobus albidus strain ORNL.</title>
        <authorList>
            <person name="Podar M."/>
        </authorList>
    </citation>
    <scope>NUCLEOTIDE SEQUENCE [LARGE SCALE GENOMIC DNA]</scope>
    <source>
        <strain evidence="1 2">ORNL</strain>
    </source>
</reference>
<name>A0A5B9ED04_9BACT</name>
<dbReference type="NCBIfam" id="NF038110">
    <property type="entry name" value="Lys_methyl_FliB"/>
    <property type="match status" value="1"/>
</dbReference>
<sequence>MSRAIARQPLPSQPLYGQGFQCLRGGCDDTCCNGFSVPVDKQTYEFYRLLPVSEIRSAVDTHVRKVPGSPSDNLYASIEMTADKKCPFFTAQRLCGIHKEHGHDYLSAACSTYPRALNQVDGQLEVSLYLSCPEAARMVLLDPGFANRHTDGPAVPFRTDQFSKLARNGPDSPHKPFSYFTEVRLCMGDLLTDRSRPLWQRIFLLGMMCKQLDEVTSLEGEEKVAEIIQSYQQIVEEGTLRTELNHLPANTAAQLDLVLRVADLANRSGVNSKRFNESFQDFLAGIGYATESTAAQDLERYQHADNAYCKPFLEQHPHILENYLLNYIFRTLFPFGREASAHSTPKTIFQEYTLLIGQYVLVHGLLIGISGNRQSEFDEKAVVKTVQSFSKTVEHSPGYLQQLLALMEDRNLTDMKSLAELLPR</sequence>
<keyword evidence="2" id="KW-1185">Reference proteome</keyword>
<evidence type="ECO:0000313" key="2">
    <source>
        <dbReference type="Proteomes" id="UP000321820"/>
    </source>
</evidence>
<dbReference type="Proteomes" id="UP000321820">
    <property type="component" value="Chromosome"/>
</dbReference>
<dbReference type="EMBL" id="CP042806">
    <property type="protein sequence ID" value="QEE28217.1"/>
    <property type="molecule type" value="Genomic_DNA"/>
</dbReference>
<protein>
    <recommendedName>
        <fullName evidence="3">YkgJ family cysteine cluster protein</fullName>
    </recommendedName>
</protein>
<gene>
    <name evidence="1" type="ORF">FTW19_09535</name>
</gene>
<accession>A0A5B9ED04</accession>
<evidence type="ECO:0000313" key="1">
    <source>
        <dbReference type="EMBL" id="QEE28217.1"/>
    </source>
</evidence>
<organism evidence="1 2">
    <name type="scientific">Terriglobus albidus</name>
    <dbReference type="NCBI Taxonomy" id="1592106"/>
    <lineage>
        <taxon>Bacteria</taxon>
        <taxon>Pseudomonadati</taxon>
        <taxon>Acidobacteriota</taxon>
        <taxon>Terriglobia</taxon>
        <taxon>Terriglobales</taxon>
        <taxon>Acidobacteriaceae</taxon>
        <taxon>Terriglobus</taxon>
    </lineage>
</organism>
<evidence type="ECO:0008006" key="3">
    <source>
        <dbReference type="Google" id="ProtNLM"/>
    </source>
</evidence>